<evidence type="ECO:0000256" key="2">
    <source>
        <dbReference type="SAM" id="Phobius"/>
    </source>
</evidence>
<feature type="transmembrane region" description="Helical" evidence="2">
    <location>
        <begin position="111"/>
        <end position="130"/>
    </location>
</feature>
<dbReference type="Proteomes" id="UP000279259">
    <property type="component" value="Unassembled WGS sequence"/>
</dbReference>
<keyword evidence="2" id="KW-0472">Membrane</keyword>
<accession>A0A427XY09</accession>
<name>A0A427XY09_9TREE</name>
<comment type="caution">
    <text evidence="3">The sequence shown here is derived from an EMBL/GenBank/DDBJ whole genome shotgun (WGS) entry which is preliminary data.</text>
</comment>
<organism evidence="3 4">
    <name type="scientific">Saitozyma podzolica</name>
    <dbReference type="NCBI Taxonomy" id="1890683"/>
    <lineage>
        <taxon>Eukaryota</taxon>
        <taxon>Fungi</taxon>
        <taxon>Dikarya</taxon>
        <taxon>Basidiomycota</taxon>
        <taxon>Agaricomycotina</taxon>
        <taxon>Tremellomycetes</taxon>
        <taxon>Tremellales</taxon>
        <taxon>Trimorphomycetaceae</taxon>
        <taxon>Saitozyma</taxon>
    </lineage>
</organism>
<evidence type="ECO:0000313" key="4">
    <source>
        <dbReference type="Proteomes" id="UP000279259"/>
    </source>
</evidence>
<keyword evidence="4" id="KW-1185">Reference proteome</keyword>
<reference evidence="3 4" key="1">
    <citation type="submission" date="2018-11" db="EMBL/GenBank/DDBJ databases">
        <title>Genome sequence of Saitozyma podzolica DSM 27192.</title>
        <authorList>
            <person name="Aliyu H."/>
            <person name="Gorte O."/>
            <person name="Ochsenreither K."/>
        </authorList>
    </citation>
    <scope>NUCLEOTIDE SEQUENCE [LARGE SCALE GENOMIC DNA]</scope>
    <source>
        <strain evidence="3 4">DSM 27192</strain>
    </source>
</reference>
<keyword evidence="2" id="KW-0812">Transmembrane</keyword>
<keyword evidence="2" id="KW-1133">Transmembrane helix</keyword>
<evidence type="ECO:0008006" key="5">
    <source>
        <dbReference type="Google" id="ProtNLM"/>
    </source>
</evidence>
<gene>
    <name evidence="3" type="ORF">EHS25_005606</name>
</gene>
<evidence type="ECO:0000256" key="1">
    <source>
        <dbReference type="SAM" id="MobiDB-lite"/>
    </source>
</evidence>
<feature type="transmembrane region" description="Helical" evidence="2">
    <location>
        <begin position="79"/>
        <end position="105"/>
    </location>
</feature>
<feature type="region of interest" description="Disordered" evidence="1">
    <location>
        <begin position="212"/>
        <end position="231"/>
    </location>
</feature>
<proteinExistence type="predicted"/>
<dbReference type="AlphaFoldDB" id="A0A427XY09"/>
<sequence>MPSVLQRLVFRKLNTEAVDDLKLTYHLTFADGLPGWLRYRVTCRRTSKFRPREPWFEIARRIQNQHEELARYSSFKWRILLWVFSSLDVFLAIAGIALGITTAVVAESSAAAARGLGAANAVVAALIALLNRTGVTSTLLWIDFRAQEIRADLGELRARCSYHDPAPDQAIRDIRIALDELVDRRRALQTEVTTMAFMLFFGLGNIPAGSATSPRGHGPVAPASEAAPLLG</sequence>
<protein>
    <recommendedName>
        <fullName evidence="5">SMODS and SLOG-associating 2TM effector domain-containing protein</fullName>
    </recommendedName>
</protein>
<evidence type="ECO:0000313" key="3">
    <source>
        <dbReference type="EMBL" id="RSH83702.1"/>
    </source>
</evidence>
<dbReference type="EMBL" id="RSCD01000024">
    <property type="protein sequence ID" value="RSH83702.1"/>
    <property type="molecule type" value="Genomic_DNA"/>
</dbReference>